<sequence length="507" mass="58257">MSKKLKIIIPIIIVLLLIGGIAWGVYAFFANTPKNTYLKSEQQTAKMYKDYFNDRFENEVKFQEKMKDNSFLSSLELSADASDELTKNLDIPKSVVNASKIKMSYGYDPKKEKSMINLEPTLADTELGKFQLAADKDKHYFESPLFKGKYSIDNSDLLSTYAKLTGEDEETAKENGITNQQLNLNSIFSNAQTQQSDYEKIAEKYSELIVDKLKDDNFEKGKKEEIKINGEKHKVRPVTLTLSRADTKKITLAVLEEAKKDKDIKKLVEKQGTKKDFDKEIKKAIDNIKETKTDEFAKIQSKIYTEKHTIVKREITITDKENHKTKIKGTNTLEDDKLKVDYAINFDQDKYSYDESKYTIKGVSSKEKDNKYNDKYELAKKTEYDESKVTLDNQEKVDGTKRQDKGKIAFAMDKYSDENEITFENNIDSDVKNNTQKSTLNIVIKFAEEPINFILKSNTKLKTDIDFDASGAKDFNSLSSKDREKLEKEIEKNGGKMFESILKKTSK</sequence>
<evidence type="ECO:0000313" key="2">
    <source>
        <dbReference type="EMBL" id="CRI20794.1"/>
    </source>
</evidence>
<keyword evidence="1" id="KW-1133">Transmembrane helix</keyword>
<evidence type="ECO:0000313" key="3">
    <source>
        <dbReference type="Proteomes" id="UP000236509"/>
    </source>
</evidence>
<accession>A0A7U7JSB5</accession>
<dbReference type="EMBL" id="CVOU01000015">
    <property type="protein sequence ID" value="CRI20794.1"/>
    <property type="molecule type" value="Genomic_DNA"/>
</dbReference>
<keyword evidence="3" id="KW-1185">Reference proteome</keyword>
<dbReference type="AlphaFoldDB" id="A0A7U7JSB5"/>
<organism evidence="2 3">
    <name type="scientific">Staphylococcus argenteus</name>
    <dbReference type="NCBI Taxonomy" id="985002"/>
    <lineage>
        <taxon>Bacteria</taxon>
        <taxon>Bacillati</taxon>
        <taxon>Bacillota</taxon>
        <taxon>Bacilli</taxon>
        <taxon>Bacillales</taxon>
        <taxon>Staphylococcaceae</taxon>
        <taxon>Staphylococcus</taxon>
    </lineage>
</organism>
<name>A0A7U7JSB5_9STAP</name>
<proteinExistence type="predicted"/>
<keyword evidence="1" id="KW-0812">Transmembrane</keyword>
<protein>
    <submittedName>
        <fullName evidence="2">Putative exported protein</fullName>
    </submittedName>
</protein>
<gene>
    <name evidence="2" type="ORF">BN1326_30137</name>
</gene>
<feature type="transmembrane region" description="Helical" evidence="1">
    <location>
        <begin position="7"/>
        <end position="29"/>
    </location>
</feature>
<evidence type="ECO:0000256" key="1">
    <source>
        <dbReference type="SAM" id="Phobius"/>
    </source>
</evidence>
<comment type="caution">
    <text evidence="2">The sequence shown here is derived from an EMBL/GenBank/DDBJ whole genome shotgun (WGS) entry which is preliminary data.</text>
</comment>
<dbReference type="RefSeq" id="WP_031788191.1">
    <property type="nucleotide sequence ID" value="NZ_AP018562.1"/>
</dbReference>
<dbReference type="Proteomes" id="UP000236509">
    <property type="component" value="Unassembled WGS sequence"/>
</dbReference>
<keyword evidence="1" id="KW-0472">Membrane</keyword>
<reference evidence="2 3" key="1">
    <citation type="submission" date="2015-04" db="EMBL/GenBank/DDBJ databases">
        <authorList>
            <person name="Cao L."/>
            <person name="Gao C.H."/>
        </authorList>
    </citation>
    <scope>NUCLEOTIDE SEQUENCE [LARGE SCALE GENOMIC DNA]</scope>
    <source>
        <strain evidence="2 3">SH3</strain>
    </source>
</reference>